<organism evidence="1 2">
    <name type="scientific">Flavobacterium salmonis</name>
    <dbReference type="NCBI Taxonomy" id="2654844"/>
    <lineage>
        <taxon>Bacteria</taxon>
        <taxon>Pseudomonadati</taxon>
        <taxon>Bacteroidota</taxon>
        <taxon>Flavobacteriia</taxon>
        <taxon>Flavobacteriales</taxon>
        <taxon>Flavobacteriaceae</taxon>
        <taxon>Flavobacterium</taxon>
    </lineage>
</organism>
<reference evidence="1 2" key="1">
    <citation type="submission" date="2020-06" db="EMBL/GenBank/DDBJ databases">
        <authorList>
            <person name="Criscuolo A."/>
        </authorList>
    </citation>
    <scope>NUCLEOTIDE SEQUENCE [LARGE SCALE GENOMIC DNA]</scope>
    <source>
        <strain evidence="2">CIP 111411</strain>
    </source>
</reference>
<keyword evidence="2" id="KW-1185">Reference proteome</keyword>
<dbReference type="AlphaFoldDB" id="A0A6V6YUN3"/>
<dbReference type="PROSITE" id="PS51257">
    <property type="entry name" value="PROKAR_LIPOPROTEIN"/>
    <property type="match status" value="1"/>
</dbReference>
<gene>
    <name evidence="1" type="ORF">FLAT13_01475</name>
</gene>
<evidence type="ECO:0008006" key="3">
    <source>
        <dbReference type="Google" id="ProtNLM"/>
    </source>
</evidence>
<evidence type="ECO:0000313" key="2">
    <source>
        <dbReference type="Proteomes" id="UP000530060"/>
    </source>
</evidence>
<dbReference type="EMBL" id="CAIJDP010000062">
    <property type="protein sequence ID" value="CAD0003106.1"/>
    <property type="molecule type" value="Genomic_DNA"/>
</dbReference>
<protein>
    <recommendedName>
        <fullName evidence="3">MORN repeat variant</fullName>
    </recommendedName>
</protein>
<dbReference type="SUPFAM" id="SSF82185">
    <property type="entry name" value="Histone H3 K4-specific methyltransferase SET7/9 N-terminal domain"/>
    <property type="match status" value="1"/>
</dbReference>
<sequence length="252" mass="29586">MKKAIIYTVLFLLLISCHLFKKGVEEAPRVGQGMGLTETSNDTYVFEDFPNENLESGVNYVEENFIGRTVYPRYGRVYSSEEGNFKEGKWLSGYAGFDKKGNVYAKGGINKEEYFKQGLRDSVFRLFDSNQKVIYETTFKMGTGLWKEFHYNGKLYFEAYTRDGYFTDTLKLYNPKGELTQKRLYQKDTLIYIIDSIRCLKFRYKPNKAKYLEIDTFKPIALKQGEFIGTIDFKTKQEYENDLYTKYTLKNL</sequence>
<proteinExistence type="predicted"/>
<dbReference type="Proteomes" id="UP000530060">
    <property type="component" value="Unassembled WGS sequence"/>
</dbReference>
<accession>A0A6V6YUN3</accession>
<name>A0A6V6YUN3_9FLAO</name>
<dbReference type="Gene3D" id="3.90.930.1">
    <property type="match status" value="1"/>
</dbReference>
<evidence type="ECO:0000313" key="1">
    <source>
        <dbReference type="EMBL" id="CAD0003106.1"/>
    </source>
</evidence>
<comment type="caution">
    <text evidence="1">The sequence shown here is derived from an EMBL/GenBank/DDBJ whole genome shotgun (WGS) entry which is preliminary data.</text>
</comment>
<dbReference type="RefSeq" id="WP_180908460.1">
    <property type="nucleotide sequence ID" value="NZ_CAIJDP010000062.1"/>
</dbReference>